<evidence type="ECO:0000313" key="12">
    <source>
        <dbReference type="EnsemblMetazoa" id="SMAR000717-PA"/>
    </source>
</evidence>
<dbReference type="OMA" id="VMQEAQY"/>
<keyword evidence="13" id="KW-1185">Reference proteome</keyword>
<evidence type="ECO:0000256" key="7">
    <source>
        <dbReference type="ARBA" id="ARBA00022723"/>
    </source>
</evidence>
<dbReference type="CDD" id="cd09989">
    <property type="entry name" value="Arginase"/>
    <property type="match status" value="1"/>
</dbReference>
<accession>T1IIL6</accession>
<evidence type="ECO:0000256" key="3">
    <source>
        <dbReference type="ARBA" id="ARBA00012168"/>
    </source>
</evidence>
<reference evidence="12" key="2">
    <citation type="submission" date="2015-02" db="UniProtKB">
        <authorList>
            <consortium name="EnsemblMetazoa"/>
        </authorList>
    </citation>
    <scope>IDENTIFICATION</scope>
</reference>
<name>T1IIL6_STRMM</name>
<dbReference type="PANTHER" id="PTHR43782:SF3">
    <property type="entry name" value="ARGINASE"/>
    <property type="match status" value="1"/>
</dbReference>
<dbReference type="Gene3D" id="3.40.800.10">
    <property type="entry name" value="Ureohydrolase domain"/>
    <property type="match status" value="1"/>
</dbReference>
<dbReference type="Proteomes" id="UP000014500">
    <property type="component" value="Unassembled WGS sequence"/>
</dbReference>
<dbReference type="GO" id="GO:0030145">
    <property type="term" value="F:manganese ion binding"/>
    <property type="evidence" value="ECO:0007669"/>
    <property type="project" value="TreeGrafter"/>
</dbReference>
<keyword evidence="5" id="KW-0835">Urea cycle</keyword>
<dbReference type="EMBL" id="JH430189">
    <property type="status" value="NOT_ANNOTATED_CDS"/>
    <property type="molecule type" value="Genomic_DNA"/>
</dbReference>
<dbReference type="STRING" id="126957.T1IIL6"/>
<evidence type="ECO:0000313" key="13">
    <source>
        <dbReference type="Proteomes" id="UP000014500"/>
    </source>
</evidence>
<dbReference type="EnsemblMetazoa" id="SMAR000717-RA">
    <property type="protein sequence ID" value="SMAR000717-PA"/>
    <property type="gene ID" value="SMAR000717"/>
</dbReference>
<evidence type="ECO:0000256" key="5">
    <source>
        <dbReference type="ARBA" id="ARBA00022436"/>
    </source>
</evidence>
<dbReference type="Pfam" id="PF00491">
    <property type="entry name" value="Arginase"/>
    <property type="match status" value="1"/>
</dbReference>
<dbReference type="GO" id="GO:0006525">
    <property type="term" value="P:arginine metabolic process"/>
    <property type="evidence" value="ECO:0007669"/>
    <property type="project" value="UniProtKB-KW"/>
</dbReference>
<evidence type="ECO:0000256" key="1">
    <source>
        <dbReference type="ARBA" id="ARBA00001936"/>
    </source>
</evidence>
<dbReference type="InterPro" id="IPR023696">
    <property type="entry name" value="Ureohydrolase_dom_sf"/>
</dbReference>
<organism evidence="12 13">
    <name type="scientific">Strigamia maritima</name>
    <name type="common">European centipede</name>
    <name type="synonym">Geophilus maritimus</name>
    <dbReference type="NCBI Taxonomy" id="126957"/>
    <lineage>
        <taxon>Eukaryota</taxon>
        <taxon>Metazoa</taxon>
        <taxon>Ecdysozoa</taxon>
        <taxon>Arthropoda</taxon>
        <taxon>Myriapoda</taxon>
        <taxon>Chilopoda</taxon>
        <taxon>Pleurostigmophora</taxon>
        <taxon>Geophilomorpha</taxon>
        <taxon>Linotaeniidae</taxon>
        <taxon>Strigamia</taxon>
    </lineage>
</organism>
<evidence type="ECO:0000256" key="9">
    <source>
        <dbReference type="ARBA" id="ARBA00023211"/>
    </source>
</evidence>
<dbReference type="EC" id="3.5.3.1" evidence="3"/>
<keyword evidence="9" id="KW-0464">Manganese</keyword>
<dbReference type="HOGENOM" id="CLU_039478_6_1_1"/>
<dbReference type="GO" id="GO:0000050">
    <property type="term" value="P:urea cycle"/>
    <property type="evidence" value="ECO:0007669"/>
    <property type="project" value="UniProtKB-KW"/>
</dbReference>
<dbReference type="GO" id="GO:0005634">
    <property type="term" value="C:nucleus"/>
    <property type="evidence" value="ECO:0007669"/>
    <property type="project" value="TreeGrafter"/>
</dbReference>
<dbReference type="InterPro" id="IPR014033">
    <property type="entry name" value="Arginase"/>
</dbReference>
<dbReference type="GO" id="GO:0004053">
    <property type="term" value="F:arginase activity"/>
    <property type="evidence" value="ECO:0007669"/>
    <property type="project" value="UniProtKB-EC"/>
</dbReference>
<proteinExistence type="inferred from homology"/>
<comment type="cofactor">
    <cofactor evidence="1">
        <name>Mn(2+)</name>
        <dbReference type="ChEBI" id="CHEBI:29035"/>
    </cofactor>
</comment>
<evidence type="ECO:0000256" key="8">
    <source>
        <dbReference type="ARBA" id="ARBA00022801"/>
    </source>
</evidence>
<dbReference type="SUPFAM" id="SSF52768">
    <property type="entry name" value="Arginase/deacetylase"/>
    <property type="match status" value="1"/>
</dbReference>
<keyword evidence="6" id="KW-0056">Arginine metabolism</keyword>
<evidence type="ECO:0000256" key="10">
    <source>
        <dbReference type="ARBA" id="ARBA00047391"/>
    </source>
</evidence>
<dbReference type="GO" id="GO:0005829">
    <property type="term" value="C:cytosol"/>
    <property type="evidence" value="ECO:0007669"/>
    <property type="project" value="TreeGrafter"/>
</dbReference>
<dbReference type="PANTHER" id="PTHR43782">
    <property type="entry name" value="ARGINASE"/>
    <property type="match status" value="1"/>
</dbReference>
<dbReference type="PROSITE" id="PS51409">
    <property type="entry name" value="ARGINASE_2"/>
    <property type="match status" value="1"/>
</dbReference>
<keyword evidence="8" id="KW-0378">Hydrolase</keyword>
<dbReference type="PRINTS" id="PR00116">
    <property type="entry name" value="ARGINASE"/>
</dbReference>
<evidence type="ECO:0000256" key="4">
    <source>
        <dbReference type="ARBA" id="ARBA00018123"/>
    </source>
</evidence>
<keyword evidence="7" id="KW-0479">Metal-binding</keyword>
<evidence type="ECO:0000256" key="11">
    <source>
        <dbReference type="PROSITE-ProRule" id="PRU00742"/>
    </source>
</evidence>
<comment type="pathway">
    <text evidence="2">Nitrogen metabolism; urea cycle; L-ornithine and urea from L-arginine: step 1/1.</text>
</comment>
<comment type="similarity">
    <text evidence="11">Belongs to the arginase family.</text>
</comment>
<comment type="catalytic activity">
    <reaction evidence="10">
        <text>L-arginine + H2O = urea + L-ornithine</text>
        <dbReference type="Rhea" id="RHEA:20569"/>
        <dbReference type="ChEBI" id="CHEBI:15377"/>
        <dbReference type="ChEBI" id="CHEBI:16199"/>
        <dbReference type="ChEBI" id="CHEBI:32682"/>
        <dbReference type="ChEBI" id="CHEBI:46911"/>
        <dbReference type="EC" id="3.5.3.1"/>
    </reaction>
</comment>
<dbReference type="FunFam" id="3.40.800.10:FF:000012">
    <property type="entry name" value="Arginase"/>
    <property type="match status" value="1"/>
</dbReference>
<reference evidence="13" key="1">
    <citation type="submission" date="2011-05" db="EMBL/GenBank/DDBJ databases">
        <authorList>
            <person name="Richards S.R."/>
            <person name="Qu J."/>
            <person name="Jiang H."/>
            <person name="Jhangiani S.N."/>
            <person name="Agravi P."/>
            <person name="Goodspeed R."/>
            <person name="Gross S."/>
            <person name="Mandapat C."/>
            <person name="Jackson L."/>
            <person name="Mathew T."/>
            <person name="Pu L."/>
            <person name="Thornton R."/>
            <person name="Saada N."/>
            <person name="Wilczek-Boney K.B."/>
            <person name="Lee S."/>
            <person name="Kovar C."/>
            <person name="Wu Y."/>
            <person name="Scherer S.E."/>
            <person name="Worley K.C."/>
            <person name="Muzny D.M."/>
            <person name="Gibbs R."/>
        </authorList>
    </citation>
    <scope>NUCLEOTIDE SEQUENCE</scope>
    <source>
        <strain evidence="13">Brora</strain>
    </source>
</reference>
<dbReference type="PhylomeDB" id="T1IIL6"/>
<protein>
    <recommendedName>
        <fullName evidence="4">Arginase</fullName>
        <ecNumber evidence="3">3.5.3.1</ecNumber>
    </recommendedName>
</protein>
<dbReference type="AlphaFoldDB" id="T1IIL6"/>
<evidence type="ECO:0000256" key="2">
    <source>
        <dbReference type="ARBA" id="ARBA00005098"/>
    </source>
</evidence>
<evidence type="ECO:0000256" key="6">
    <source>
        <dbReference type="ARBA" id="ARBA00022503"/>
    </source>
</evidence>
<dbReference type="InterPro" id="IPR006035">
    <property type="entry name" value="Ureohydrolase"/>
</dbReference>
<sequence>MNFSSRCQSLHRICSQHLHTTSITGPRLGVLGVKLSKGQSKSGVDNGPEVIRSTNFIKTLEKDIGNVKRYTVTDYGNIQAHYPEKDLIVKKIRNPHAIGDTCKQVSLKVQDILQNGDPVFTLGGDHSVAIGTIHGHAQVQPDMCLIWVDAHADINTATTTNSGSMHGMVNSFHLHELEPFKVDLPGFDWIKPSLRAKDIVYIGLRDVEPLERLILEKYGIRVFAMHDVDRLGILEVTKRALDVVNPRLARPIHVSFDIDAYDSTVAPSTGTSGLLTGLDLVEVNTAIGSPLDQQKTLFAANQTLLAFCGNNRAGNLPLDIKQELNNRLPPCVGN</sequence>
<dbReference type="eggNOG" id="KOG2965">
    <property type="taxonomic scope" value="Eukaryota"/>
</dbReference>